<dbReference type="PROSITE" id="PS00518">
    <property type="entry name" value="ZF_RING_1"/>
    <property type="match status" value="1"/>
</dbReference>
<dbReference type="EC" id="2.3.2.27" evidence="4"/>
<evidence type="ECO:0000256" key="10">
    <source>
        <dbReference type="ARBA" id="ARBA00023136"/>
    </source>
</evidence>
<dbReference type="KEGG" id="gsl:Gasu_41190"/>
<keyword evidence="9" id="KW-0862">Zinc</keyword>
<keyword evidence="8" id="KW-0833">Ubl conjugation pathway</keyword>
<sequence length="239" mass="26250">MSLNHSQNIETSEENNPTETNTGLRKRVVHNAESSQDKNLSCSEKETHSSLFDCHICFDSPNDPVVTPCGHLYCWSCIYKWMAAHPDCPSCPLCKSSIEKDKIIPIYGRNGQDQVDPRTKVIPDIPARPSGQRTELPRSSSTSQSSGGGAFHSPHSPFYGSPFYPGPFSSPVHHSNFGPFSVSAFGPFPSLFGLQFTYPPPQSTGSVPETMTEEQANQAFVSRLLLVMGLLIILCLLFV</sequence>
<dbReference type="SMART" id="SM00184">
    <property type="entry name" value="RING"/>
    <property type="match status" value="1"/>
</dbReference>
<evidence type="ECO:0000256" key="7">
    <source>
        <dbReference type="ARBA" id="ARBA00022771"/>
    </source>
</evidence>
<dbReference type="eggNOG" id="KOG0823">
    <property type="taxonomic scope" value="Eukaryota"/>
</dbReference>
<keyword evidence="7 11" id="KW-0863">Zinc-finger</keyword>
<keyword evidence="10 13" id="KW-0472">Membrane</keyword>
<dbReference type="InterPro" id="IPR018957">
    <property type="entry name" value="Znf_C3HC4_RING-type"/>
</dbReference>
<evidence type="ECO:0000256" key="5">
    <source>
        <dbReference type="ARBA" id="ARBA00022679"/>
    </source>
</evidence>
<dbReference type="GO" id="GO:0061630">
    <property type="term" value="F:ubiquitin protein ligase activity"/>
    <property type="evidence" value="ECO:0007669"/>
    <property type="project" value="UniProtKB-EC"/>
</dbReference>
<accession>M2XYA1</accession>
<evidence type="ECO:0000256" key="13">
    <source>
        <dbReference type="SAM" id="Phobius"/>
    </source>
</evidence>
<feature type="compositionally biased region" description="Low complexity" evidence="12">
    <location>
        <begin position="8"/>
        <end position="22"/>
    </location>
</feature>
<keyword evidence="5" id="KW-0808">Transferase</keyword>
<dbReference type="GO" id="GO:0005783">
    <property type="term" value="C:endoplasmic reticulum"/>
    <property type="evidence" value="ECO:0007669"/>
    <property type="project" value="InterPro"/>
</dbReference>
<evidence type="ECO:0000256" key="3">
    <source>
        <dbReference type="ARBA" id="ARBA00004906"/>
    </source>
</evidence>
<comment type="pathway">
    <text evidence="3">Protein modification; protein ubiquitination.</text>
</comment>
<dbReference type="GO" id="GO:0016567">
    <property type="term" value="P:protein ubiquitination"/>
    <property type="evidence" value="ECO:0007669"/>
    <property type="project" value="UniProtKB-UniPathway"/>
</dbReference>
<feature type="domain" description="RING-type" evidence="14">
    <location>
        <begin position="54"/>
        <end position="95"/>
    </location>
</feature>
<evidence type="ECO:0000256" key="6">
    <source>
        <dbReference type="ARBA" id="ARBA00022723"/>
    </source>
</evidence>
<dbReference type="GeneID" id="17087263"/>
<dbReference type="InterPro" id="IPR017907">
    <property type="entry name" value="Znf_RING_CS"/>
</dbReference>
<dbReference type="GO" id="GO:0008270">
    <property type="term" value="F:zinc ion binding"/>
    <property type="evidence" value="ECO:0007669"/>
    <property type="project" value="UniProtKB-KW"/>
</dbReference>
<dbReference type="AlphaFoldDB" id="M2XYA1"/>
<dbReference type="InterPro" id="IPR045103">
    <property type="entry name" value="RNF5/RNF185-like"/>
</dbReference>
<evidence type="ECO:0000256" key="12">
    <source>
        <dbReference type="SAM" id="MobiDB-lite"/>
    </source>
</evidence>
<evidence type="ECO:0000256" key="8">
    <source>
        <dbReference type="ARBA" id="ARBA00022786"/>
    </source>
</evidence>
<proteinExistence type="predicted"/>
<evidence type="ECO:0000256" key="4">
    <source>
        <dbReference type="ARBA" id="ARBA00012483"/>
    </source>
</evidence>
<dbReference type="STRING" id="130081.M2XYA1"/>
<dbReference type="GO" id="GO:0006511">
    <property type="term" value="P:ubiquitin-dependent protein catabolic process"/>
    <property type="evidence" value="ECO:0007669"/>
    <property type="project" value="InterPro"/>
</dbReference>
<feature type="region of interest" description="Disordered" evidence="12">
    <location>
        <begin position="1"/>
        <end position="24"/>
    </location>
</feature>
<gene>
    <name evidence="15" type="ORF">Gasu_41190</name>
</gene>
<evidence type="ECO:0000313" key="16">
    <source>
        <dbReference type="Proteomes" id="UP000030680"/>
    </source>
</evidence>
<dbReference type="Proteomes" id="UP000030680">
    <property type="component" value="Unassembled WGS sequence"/>
</dbReference>
<dbReference type="EMBL" id="KB454520">
    <property type="protein sequence ID" value="EME28429.1"/>
    <property type="molecule type" value="Genomic_DNA"/>
</dbReference>
<dbReference type="OrthoDB" id="302966at2759"/>
<dbReference type="CDD" id="cd16534">
    <property type="entry name" value="RING-HC_RNF5-like"/>
    <property type="match status" value="1"/>
</dbReference>
<comment type="catalytic activity">
    <reaction evidence="1">
        <text>S-ubiquitinyl-[E2 ubiquitin-conjugating enzyme]-L-cysteine + [acceptor protein]-L-lysine = [E2 ubiquitin-conjugating enzyme]-L-cysteine + N(6)-ubiquitinyl-[acceptor protein]-L-lysine.</text>
        <dbReference type="EC" id="2.3.2.27"/>
    </reaction>
</comment>
<reference evidence="16" key="1">
    <citation type="journal article" date="2013" name="Science">
        <title>Gene transfer from bacteria and archaea facilitated evolution of an extremophilic eukaryote.</title>
        <authorList>
            <person name="Schonknecht G."/>
            <person name="Chen W.H."/>
            <person name="Ternes C.M."/>
            <person name="Barbier G.G."/>
            <person name="Shrestha R.P."/>
            <person name="Stanke M."/>
            <person name="Brautigam A."/>
            <person name="Baker B.J."/>
            <person name="Banfield J.F."/>
            <person name="Garavito R.M."/>
            <person name="Carr K."/>
            <person name="Wilkerson C."/>
            <person name="Rensing S.A."/>
            <person name="Gagneul D."/>
            <person name="Dickenson N.E."/>
            <person name="Oesterhelt C."/>
            <person name="Lercher M.J."/>
            <person name="Weber A.P."/>
        </authorList>
    </citation>
    <scope>NUCLEOTIDE SEQUENCE [LARGE SCALE GENOMIC DNA]</scope>
    <source>
        <strain evidence="16">074W</strain>
    </source>
</reference>
<dbReference type="PANTHER" id="PTHR12313">
    <property type="entry name" value="E3 UBIQUITIN-PROTEIN LIGASE RNF5-RELATED"/>
    <property type="match status" value="1"/>
</dbReference>
<organism evidence="15 16">
    <name type="scientific">Galdieria sulphuraria</name>
    <name type="common">Red alga</name>
    <dbReference type="NCBI Taxonomy" id="130081"/>
    <lineage>
        <taxon>Eukaryota</taxon>
        <taxon>Rhodophyta</taxon>
        <taxon>Bangiophyceae</taxon>
        <taxon>Galdieriales</taxon>
        <taxon>Galdieriaceae</taxon>
        <taxon>Galdieria</taxon>
    </lineage>
</organism>
<evidence type="ECO:0000256" key="9">
    <source>
        <dbReference type="ARBA" id="ARBA00022833"/>
    </source>
</evidence>
<dbReference type="Gene3D" id="3.30.40.10">
    <property type="entry name" value="Zinc/RING finger domain, C3HC4 (zinc finger)"/>
    <property type="match status" value="1"/>
</dbReference>
<evidence type="ECO:0000313" key="15">
    <source>
        <dbReference type="EMBL" id="EME28429.1"/>
    </source>
</evidence>
<comment type="subcellular location">
    <subcellularLocation>
        <location evidence="2">Endomembrane system</location>
    </subcellularLocation>
</comment>
<feature type="region of interest" description="Disordered" evidence="12">
    <location>
        <begin position="108"/>
        <end position="151"/>
    </location>
</feature>
<dbReference type="InterPro" id="IPR013083">
    <property type="entry name" value="Znf_RING/FYVE/PHD"/>
</dbReference>
<protein>
    <recommendedName>
        <fullName evidence="4">RING-type E3 ubiquitin transferase</fullName>
        <ecNumber evidence="4">2.3.2.27</ecNumber>
    </recommendedName>
</protein>
<dbReference type="SUPFAM" id="SSF57850">
    <property type="entry name" value="RING/U-box"/>
    <property type="match status" value="1"/>
</dbReference>
<dbReference type="Pfam" id="PF00097">
    <property type="entry name" value="zf-C3HC4"/>
    <property type="match status" value="1"/>
</dbReference>
<dbReference type="RefSeq" id="XP_005704949.1">
    <property type="nucleotide sequence ID" value="XM_005704892.1"/>
</dbReference>
<evidence type="ECO:0000256" key="11">
    <source>
        <dbReference type="PROSITE-ProRule" id="PRU00175"/>
    </source>
</evidence>
<keyword evidence="6" id="KW-0479">Metal-binding</keyword>
<dbReference type="Gramene" id="EME28429">
    <property type="protein sequence ID" value="EME28429"/>
    <property type="gene ID" value="Gasu_41190"/>
</dbReference>
<dbReference type="PROSITE" id="PS50089">
    <property type="entry name" value="ZF_RING_2"/>
    <property type="match status" value="1"/>
</dbReference>
<keyword evidence="13" id="KW-0812">Transmembrane</keyword>
<dbReference type="OMA" id="GLNIPHR"/>
<feature type="transmembrane region" description="Helical" evidence="13">
    <location>
        <begin position="220"/>
        <end position="238"/>
    </location>
</feature>
<keyword evidence="16" id="KW-1185">Reference proteome</keyword>
<dbReference type="InterPro" id="IPR001841">
    <property type="entry name" value="Znf_RING"/>
</dbReference>
<name>M2XYA1_GALSU</name>
<evidence type="ECO:0000256" key="1">
    <source>
        <dbReference type="ARBA" id="ARBA00000900"/>
    </source>
</evidence>
<keyword evidence="13" id="KW-1133">Transmembrane helix</keyword>
<evidence type="ECO:0000256" key="2">
    <source>
        <dbReference type="ARBA" id="ARBA00004308"/>
    </source>
</evidence>
<dbReference type="UniPathway" id="UPA00143"/>
<evidence type="ECO:0000259" key="14">
    <source>
        <dbReference type="PROSITE" id="PS50089"/>
    </source>
</evidence>